<dbReference type="PANTHER" id="PTHR43500">
    <property type="entry name" value="CYSTATHIONINE BETA-LYASE-RELATED"/>
    <property type="match status" value="1"/>
</dbReference>
<dbReference type="GO" id="GO:0030170">
    <property type="term" value="F:pyridoxal phosphate binding"/>
    <property type="evidence" value="ECO:0007669"/>
    <property type="project" value="InterPro"/>
</dbReference>
<evidence type="ECO:0000313" key="9">
    <source>
        <dbReference type="Proteomes" id="UP000474159"/>
    </source>
</evidence>
<evidence type="ECO:0000313" key="8">
    <source>
        <dbReference type="EMBL" id="KAB1078068.1"/>
    </source>
</evidence>
<comment type="catalytic activity">
    <reaction evidence="5">
        <text>L,L-cystathionine + H2O = L-homocysteine + pyruvate + NH4(+)</text>
        <dbReference type="Rhea" id="RHEA:13965"/>
        <dbReference type="ChEBI" id="CHEBI:15361"/>
        <dbReference type="ChEBI" id="CHEBI:15377"/>
        <dbReference type="ChEBI" id="CHEBI:28938"/>
        <dbReference type="ChEBI" id="CHEBI:58161"/>
        <dbReference type="ChEBI" id="CHEBI:58199"/>
    </reaction>
</comment>
<keyword evidence="4 8" id="KW-0456">Lyase</keyword>
<evidence type="ECO:0000256" key="4">
    <source>
        <dbReference type="ARBA" id="ARBA00023239"/>
    </source>
</evidence>
<dbReference type="EMBL" id="VZZK01000016">
    <property type="protein sequence ID" value="KAB1078068.1"/>
    <property type="molecule type" value="Genomic_DNA"/>
</dbReference>
<dbReference type="FunFam" id="3.40.640.10:FF:000046">
    <property type="entry name" value="Cystathionine gamma-lyase"/>
    <property type="match status" value="1"/>
</dbReference>
<protein>
    <submittedName>
        <fullName evidence="8">Cystathionine beta-lyase</fullName>
        <ecNumber evidence="8">4.4.1.8</ecNumber>
    </submittedName>
</protein>
<dbReference type="NCBIfam" id="TIGR01324">
    <property type="entry name" value="cysta_beta_ly_B"/>
    <property type="match status" value="1"/>
</dbReference>
<reference evidence="8 9" key="1">
    <citation type="submission" date="2019-09" db="EMBL/GenBank/DDBJ databases">
        <title>YIM 48816 draft genome.</title>
        <authorList>
            <person name="Jiang L."/>
        </authorList>
    </citation>
    <scope>NUCLEOTIDE SEQUENCE [LARGE SCALE GENOMIC DNA]</scope>
    <source>
        <strain evidence="8 9">YIM 48816</strain>
    </source>
</reference>
<dbReference type="Gene3D" id="3.40.640.10">
    <property type="entry name" value="Type I PLP-dependent aspartate aminotransferase-like (Major domain)"/>
    <property type="match status" value="1"/>
</dbReference>
<dbReference type="Pfam" id="PF01053">
    <property type="entry name" value="Cys_Met_Meta_PP"/>
    <property type="match status" value="1"/>
</dbReference>
<dbReference type="SUPFAM" id="SSF53383">
    <property type="entry name" value="PLP-dependent transferases"/>
    <property type="match status" value="1"/>
</dbReference>
<accession>A0A6L3SWA2</accession>
<dbReference type="GO" id="GO:0047804">
    <property type="term" value="F:cysteine-S-conjugate beta-lyase activity"/>
    <property type="evidence" value="ECO:0007669"/>
    <property type="project" value="InterPro"/>
</dbReference>
<dbReference type="GO" id="GO:0019346">
    <property type="term" value="P:transsulfuration"/>
    <property type="evidence" value="ECO:0007669"/>
    <property type="project" value="InterPro"/>
</dbReference>
<dbReference type="RefSeq" id="WP_151001276.1">
    <property type="nucleotide sequence ID" value="NZ_VZZK01000016.1"/>
</dbReference>
<dbReference type="InterPro" id="IPR006233">
    <property type="entry name" value="Cys_b_lyase_bac"/>
</dbReference>
<dbReference type="Proteomes" id="UP000474159">
    <property type="component" value="Unassembled WGS sequence"/>
</dbReference>
<comment type="cofactor">
    <cofactor evidence="1 7">
        <name>pyridoxal 5'-phosphate</name>
        <dbReference type="ChEBI" id="CHEBI:597326"/>
    </cofactor>
</comment>
<sequence>MSKSPPRDPGRFGEATRLVHAGRDPSAQHGFVNTPIYRGSTVLYPTYDDIQHRRGRYNYGTSATPTMDALTEAWTQIAGAAGTVVTPSGLSALTVALMASVSAGDHLLVSDSAYRPTRQFCDGVLSRFGVAVTYYDPTIGAGLAELMQANTRAVLVEAPGSQSFEMQDVPAIAEVVHARGGIVIMDNTWATPLLFPPHARGVDIAVEAGTKYLSGGSDLLIGLTSANAKHFPAVRRTFDHFAMCAGPEDIFLALRGLRTMSLRLREHGRQGLEMARWLQARPEVLRVLHPGLPEDPGHAIWRRDFSGASGLFGVILKPVPEAAVAALLDGLELFGMGFSWGGFESLVIPFDCRPYRTATAWAPGGPALRFHIGLEDTADLKADLEAGFARLRAAAG</sequence>
<evidence type="ECO:0000256" key="6">
    <source>
        <dbReference type="PIRSR" id="PIRSR001434-2"/>
    </source>
</evidence>
<comment type="caution">
    <text evidence="8">The sequence shown here is derived from an EMBL/GenBank/DDBJ whole genome shotgun (WGS) entry which is preliminary data.</text>
</comment>
<gene>
    <name evidence="8" type="primary">metC</name>
    <name evidence="8" type="ORF">F6X53_16360</name>
</gene>
<organism evidence="8 9">
    <name type="scientific">Methylobacterium soli</name>
    <dbReference type="NCBI Taxonomy" id="553447"/>
    <lineage>
        <taxon>Bacteria</taxon>
        <taxon>Pseudomonadati</taxon>
        <taxon>Pseudomonadota</taxon>
        <taxon>Alphaproteobacteria</taxon>
        <taxon>Hyphomicrobiales</taxon>
        <taxon>Methylobacteriaceae</taxon>
        <taxon>Methylobacterium</taxon>
    </lineage>
</organism>
<dbReference type="InterPro" id="IPR015424">
    <property type="entry name" value="PyrdxlP-dep_Trfase"/>
</dbReference>
<keyword evidence="3 6" id="KW-0663">Pyridoxal phosphate</keyword>
<comment type="similarity">
    <text evidence="2 7">Belongs to the trans-sulfuration enzymes family.</text>
</comment>
<dbReference type="GO" id="GO:0019450">
    <property type="term" value="P:L-cysteine catabolic process to pyruvate"/>
    <property type="evidence" value="ECO:0007669"/>
    <property type="project" value="TreeGrafter"/>
</dbReference>
<dbReference type="OrthoDB" id="9790858at2"/>
<evidence type="ECO:0000256" key="2">
    <source>
        <dbReference type="ARBA" id="ARBA00009077"/>
    </source>
</evidence>
<dbReference type="InterPro" id="IPR015421">
    <property type="entry name" value="PyrdxlP-dep_Trfase_major"/>
</dbReference>
<dbReference type="PANTHER" id="PTHR43500:SF1">
    <property type="entry name" value="CYSTATHIONINE BETA-LYASE-RELATED"/>
    <property type="match status" value="1"/>
</dbReference>
<dbReference type="InterPro" id="IPR000277">
    <property type="entry name" value="Cys/Met-Metab_PyrdxlP-dep_enz"/>
</dbReference>
<dbReference type="PIRSF" id="PIRSF001434">
    <property type="entry name" value="CGS"/>
    <property type="match status" value="1"/>
</dbReference>
<evidence type="ECO:0000256" key="1">
    <source>
        <dbReference type="ARBA" id="ARBA00001933"/>
    </source>
</evidence>
<evidence type="ECO:0000256" key="7">
    <source>
        <dbReference type="RuleBase" id="RU362118"/>
    </source>
</evidence>
<proteinExistence type="inferred from homology"/>
<feature type="modified residue" description="N6-(pyridoxal phosphate)lysine" evidence="6">
    <location>
        <position position="211"/>
    </location>
</feature>
<keyword evidence="9" id="KW-1185">Reference proteome</keyword>
<evidence type="ECO:0000256" key="3">
    <source>
        <dbReference type="ARBA" id="ARBA00022898"/>
    </source>
</evidence>
<name>A0A6L3SWA2_9HYPH</name>
<dbReference type="InterPro" id="IPR015422">
    <property type="entry name" value="PyrdxlP-dep_Trfase_small"/>
</dbReference>
<dbReference type="AlphaFoldDB" id="A0A6L3SWA2"/>
<evidence type="ECO:0000256" key="5">
    <source>
        <dbReference type="ARBA" id="ARBA00047517"/>
    </source>
</evidence>
<dbReference type="Gene3D" id="3.90.1150.10">
    <property type="entry name" value="Aspartate Aminotransferase, domain 1"/>
    <property type="match status" value="1"/>
</dbReference>
<dbReference type="EC" id="4.4.1.8" evidence="8"/>